<sequence>MEELLAQVYATDTVEWIATAAALAYVYLAARDSNWCWFFAALSAALWGYQSFVVYQLVSDALLQAFYLVMAGVGLFRWQRTRGTRPENEMLDGLAVEPAPPETDIQRMSILEHALTLGGGLATGLLLGYTVGSLTTATQTYLDAVTTTFSVIATFLLIGRRLENWIYFIVIDAAYVYIYLRSGALLFALLMVLYVIMAVYGYLAWRSTVDRSYDTAR</sequence>
<dbReference type="InterPro" id="IPR006419">
    <property type="entry name" value="NMN_transpt_PnuC"/>
</dbReference>
<evidence type="ECO:0000256" key="9">
    <source>
        <dbReference type="ARBA" id="ARBA00023136"/>
    </source>
</evidence>
<dbReference type="RefSeq" id="WP_099107218.1">
    <property type="nucleotide sequence ID" value="NZ_JAATJF010000003.1"/>
</dbReference>
<keyword evidence="5" id="KW-0813">Transport</keyword>
<feature type="transmembrane region" description="Helical" evidence="10">
    <location>
        <begin position="140"/>
        <end position="158"/>
    </location>
</feature>
<evidence type="ECO:0000256" key="1">
    <source>
        <dbReference type="ARBA" id="ARBA00002672"/>
    </source>
</evidence>
<feature type="transmembrane region" description="Helical" evidence="10">
    <location>
        <begin position="6"/>
        <end position="28"/>
    </location>
</feature>
<evidence type="ECO:0000313" key="11">
    <source>
        <dbReference type="EMBL" id="PHK97944.1"/>
    </source>
</evidence>
<evidence type="ECO:0000256" key="10">
    <source>
        <dbReference type="SAM" id="Phobius"/>
    </source>
</evidence>
<proteinExistence type="inferred from homology"/>
<keyword evidence="12" id="KW-1185">Reference proteome</keyword>
<organism evidence="11 12">
    <name type="scientific">Neolewinella marina</name>
    <dbReference type="NCBI Taxonomy" id="438751"/>
    <lineage>
        <taxon>Bacteria</taxon>
        <taxon>Pseudomonadati</taxon>
        <taxon>Bacteroidota</taxon>
        <taxon>Saprospiria</taxon>
        <taxon>Saprospirales</taxon>
        <taxon>Lewinellaceae</taxon>
        <taxon>Neolewinella</taxon>
    </lineage>
</organism>
<feature type="transmembrane region" description="Helical" evidence="10">
    <location>
        <begin position="35"/>
        <end position="55"/>
    </location>
</feature>
<keyword evidence="8 10" id="KW-1133">Transmembrane helix</keyword>
<evidence type="ECO:0000256" key="7">
    <source>
        <dbReference type="ARBA" id="ARBA00022692"/>
    </source>
</evidence>
<dbReference type="Pfam" id="PF04973">
    <property type="entry name" value="NMN_transporter"/>
    <property type="match status" value="1"/>
</dbReference>
<dbReference type="GO" id="GO:0034257">
    <property type="term" value="F:nicotinamide riboside transmembrane transporter activity"/>
    <property type="evidence" value="ECO:0007669"/>
    <property type="project" value="InterPro"/>
</dbReference>
<evidence type="ECO:0000256" key="6">
    <source>
        <dbReference type="ARBA" id="ARBA00022475"/>
    </source>
</evidence>
<feature type="transmembrane region" description="Helical" evidence="10">
    <location>
        <begin position="186"/>
        <end position="205"/>
    </location>
</feature>
<comment type="subcellular location">
    <subcellularLocation>
        <location evidence="2">Cell membrane</location>
        <topology evidence="2">Multi-pass membrane protein</topology>
    </subcellularLocation>
</comment>
<protein>
    <recommendedName>
        <fullName evidence="4">Nicotinamide riboside transporter PnuC</fullName>
    </recommendedName>
</protein>
<evidence type="ECO:0000256" key="2">
    <source>
        <dbReference type="ARBA" id="ARBA00004651"/>
    </source>
</evidence>
<comment type="caution">
    <text evidence="11">The sequence shown here is derived from an EMBL/GenBank/DDBJ whole genome shotgun (WGS) entry which is preliminary data.</text>
</comment>
<accession>A0A2G0CD95</accession>
<gene>
    <name evidence="11" type="ORF">CGL56_14115</name>
</gene>
<dbReference type="Proteomes" id="UP000226437">
    <property type="component" value="Unassembled WGS sequence"/>
</dbReference>
<dbReference type="EMBL" id="PDLO01000006">
    <property type="protein sequence ID" value="PHK97944.1"/>
    <property type="molecule type" value="Genomic_DNA"/>
</dbReference>
<evidence type="ECO:0000256" key="5">
    <source>
        <dbReference type="ARBA" id="ARBA00022448"/>
    </source>
</evidence>
<keyword evidence="7 10" id="KW-0812">Transmembrane</keyword>
<name>A0A2G0CD95_9BACT</name>
<dbReference type="OrthoDB" id="9791248at2"/>
<evidence type="ECO:0000256" key="4">
    <source>
        <dbReference type="ARBA" id="ARBA00017522"/>
    </source>
</evidence>
<keyword evidence="9 10" id="KW-0472">Membrane</keyword>
<reference evidence="11 12" key="1">
    <citation type="submission" date="2017-10" db="EMBL/GenBank/DDBJ databases">
        <title>The draft genome sequence of Lewinella marina KCTC 32374.</title>
        <authorList>
            <person name="Wang K."/>
        </authorList>
    </citation>
    <scope>NUCLEOTIDE SEQUENCE [LARGE SCALE GENOMIC DNA]</scope>
    <source>
        <strain evidence="11 12">MKG-38</strain>
    </source>
</reference>
<dbReference type="AlphaFoldDB" id="A0A2G0CD95"/>
<evidence type="ECO:0000313" key="12">
    <source>
        <dbReference type="Proteomes" id="UP000226437"/>
    </source>
</evidence>
<dbReference type="PANTHER" id="PTHR36122">
    <property type="entry name" value="NICOTINAMIDE RIBOSIDE TRANSPORTER PNUC"/>
    <property type="match status" value="1"/>
</dbReference>
<feature type="transmembrane region" description="Helical" evidence="10">
    <location>
        <begin position="114"/>
        <end position="134"/>
    </location>
</feature>
<dbReference type="NCBIfam" id="TIGR01528">
    <property type="entry name" value="NMN_trans_PnuC"/>
    <property type="match status" value="1"/>
</dbReference>
<dbReference type="PANTHER" id="PTHR36122:SF2">
    <property type="entry name" value="NICOTINAMIDE RIBOSIDE TRANSPORTER PNUC"/>
    <property type="match status" value="1"/>
</dbReference>
<evidence type="ECO:0000256" key="3">
    <source>
        <dbReference type="ARBA" id="ARBA00006669"/>
    </source>
</evidence>
<keyword evidence="6" id="KW-1003">Cell membrane</keyword>
<comment type="similarity">
    <text evidence="3">Belongs to the nicotinamide ribonucleoside (NR) uptake permease (TC 4.B.1) family.</text>
</comment>
<comment type="function">
    <text evidence="1">Required for nicotinamide riboside transport across the inner membrane.</text>
</comment>
<evidence type="ECO:0000256" key="8">
    <source>
        <dbReference type="ARBA" id="ARBA00022989"/>
    </source>
</evidence>
<feature type="transmembrane region" description="Helical" evidence="10">
    <location>
        <begin position="61"/>
        <end position="78"/>
    </location>
</feature>
<dbReference type="GO" id="GO:0005886">
    <property type="term" value="C:plasma membrane"/>
    <property type="evidence" value="ECO:0007669"/>
    <property type="project" value="UniProtKB-SubCell"/>
</dbReference>